<gene>
    <name evidence="1" type="ORF">C7I85_26050</name>
</gene>
<dbReference type="EMBL" id="PXYL01000022">
    <property type="protein sequence ID" value="PSJ55756.1"/>
    <property type="molecule type" value="Genomic_DNA"/>
</dbReference>
<name>A0A2P7S000_9HYPH</name>
<dbReference type="AlphaFoldDB" id="A0A2P7S000"/>
<proteinExistence type="predicted"/>
<accession>A0A2P7S000</accession>
<dbReference type="RefSeq" id="WP_106726920.1">
    <property type="nucleotide sequence ID" value="NZ_PXYL01000022.1"/>
</dbReference>
<dbReference type="OrthoDB" id="9961967at2"/>
<evidence type="ECO:0000313" key="1">
    <source>
        <dbReference type="EMBL" id="PSJ55756.1"/>
    </source>
</evidence>
<protein>
    <submittedName>
        <fullName evidence="1">Uncharacterized protein</fullName>
    </submittedName>
</protein>
<sequence>MTGYGSASQPVNLGPFRRIVEVHWRKDDPSPTHLAVALRVRPVNATTPEPGGFAPSYWGPSYPPPPAPAAGPHRITFWDTHLYYEGRGWKPILFDIEVNGLPDYGDINLETLQVHWYWPPYDPTVDTFRWRNPTGEAIMPLPRDGGISFLAGAPSIDGYLSGALIAERQVITPTTAVLSGRTFNFVGAAARHNFPGIGVGNTLIEGPGGGDSFEMWLLFQYEPPEGDS</sequence>
<evidence type="ECO:0000313" key="2">
    <source>
        <dbReference type="Proteomes" id="UP000240653"/>
    </source>
</evidence>
<reference evidence="1 2" key="1">
    <citation type="submission" date="2018-03" db="EMBL/GenBank/DDBJ databases">
        <title>The draft genome of Mesorhizobium soli JCM 19897.</title>
        <authorList>
            <person name="Li L."/>
            <person name="Liu L."/>
            <person name="Liang L."/>
            <person name="Wang T."/>
            <person name="Zhang X."/>
        </authorList>
    </citation>
    <scope>NUCLEOTIDE SEQUENCE [LARGE SCALE GENOMIC DNA]</scope>
    <source>
        <strain evidence="1 2">JCM 19897</strain>
    </source>
</reference>
<dbReference type="Proteomes" id="UP000240653">
    <property type="component" value="Unassembled WGS sequence"/>
</dbReference>
<comment type="caution">
    <text evidence="1">The sequence shown here is derived from an EMBL/GenBank/DDBJ whole genome shotgun (WGS) entry which is preliminary data.</text>
</comment>
<keyword evidence="2" id="KW-1185">Reference proteome</keyword>
<organism evidence="1 2">
    <name type="scientific">Pseudaminobacter soli</name>
    <name type="common">ex Li et al. 2025</name>
    <dbReference type="NCBI Taxonomy" id="1295366"/>
    <lineage>
        <taxon>Bacteria</taxon>
        <taxon>Pseudomonadati</taxon>
        <taxon>Pseudomonadota</taxon>
        <taxon>Alphaproteobacteria</taxon>
        <taxon>Hyphomicrobiales</taxon>
        <taxon>Phyllobacteriaceae</taxon>
        <taxon>Pseudaminobacter</taxon>
    </lineage>
</organism>